<accession>A0A4Q2D0T4</accession>
<sequence>MLHEDLLKFSSKDYDQLTDVIVAYQVLSIFAPSNDNICGTSMGYYKEVFTVSPSVKIYDKRLFDWVTLILTAIQLLTSLQEEEWEHGSSGLFAALMAMQRMKDMSGALAILENFQIAALHLFFILSGATSSGCGLEISNLPGNAAEIIAATEQATGLTLSQDNHDYITELLRKHSISGLRFPLLVAVLISPLVLLLPLKLVYQSCPKILIAQSVFKELPTTLKSLPQESFANLAPNDWAWFDPATSQIPWAPVTGSAQPPDLLPPLSPLSPLSELDSPEYGKAELELAPKNPQISNSTQLGKKRNFRELNREASNAKDIEEKASKRKKHEKQRKPSEATSFSRNANSATKPSDRQT</sequence>
<gene>
    <name evidence="2" type="ORF">EST38_g14011</name>
</gene>
<evidence type="ECO:0000313" key="3">
    <source>
        <dbReference type="Proteomes" id="UP000290288"/>
    </source>
</evidence>
<reference evidence="2 3" key="1">
    <citation type="submission" date="2019-01" db="EMBL/GenBank/DDBJ databases">
        <title>Draft genome sequence of Psathyrella aberdarensis IHI B618.</title>
        <authorList>
            <person name="Buettner E."/>
            <person name="Kellner H."/>
        </authorList>
    </citation>
    <scope>NUCLEOTIDE SEQUENCE [LARGE SCALE GENOMIC DNA]</scope>
    <source>
        <strain evidence="2 3">IHI B618</strain>
    </source>
</reference>
<feature type="region of interest" description="Disordered" evidence="1">
    <location>
        <begin position="251"/>
        <end position="356"/>
    </location>
</feature>
<organism evidence="2 3">
    <name type="scientific">Candolleomyces aberdarensis</name>
    <dbReference type="NCBI Taxonomy" id="2316362"/>
    <lineage>
        <taxon>Eukaryota</taxon>
        <taxon>Fungi</taxon>
        <taxon>Dikarya</taxon>
        <taxon>Basidiomycota</taxon>
        <taxon>Agaricomycotina</taxon>
        <taxon>Agaricomycetes</taxon>
        <taxon>Agaricomycetidae</taxon>
        <taxon>Agaricales</taxon>
        <taxon>Agaricineae</taxon>
        <taxon>Psathyrellaceae</taxon>
        <taxon>Candolleomyces</taxon>
    </lineage>
</organism>
<keyword evidence="3" id="KW-1185">Reference proteome</keyword>
<feature type="compositionally biased region" description="Basic and acidic residues" evidence="1">
    <location>
        <begin position="306"/>
        <end position="323"/>
    </location>
</feature>
<dbReference type="Proteomes" id="UP000290288">
    <property type="component" value="Unassembled WGS sequence"/>
</dbReference>
<comment type="caution">
    <text evidence="2">The sequence shown here is derived from an EMBL/GenBank/DDBJ whole genome shotgun (WGS) entry which is preliminary data.</text>
</comment>
<dbReference type="EMBL" id="SDEE01001566">
    <property type="protein sequence ID" value="RXW11844.1"/>
    <property type="molecule type" value="Genomic_DNA"/>
</dbReference>
<proteinExistence type="predicted"/>
<feature type="compositionally biased region" description="Polar residues" evidence="1">
    <location>
        <begin position="337"/>
        <end position="350"/>
    </location>
</feature>
<evidence type="ECO:0000256" key="1">
    <source>
        <dbReference type="SAM" id="MobiDB-lite"/>
    </source>
</evidence>
<evidence type="ECO:0000313" key="2">
    <source>
        <dbReference type="EMBL" id="RXW11844.1"/>
    </source>
</evidence>
<name>A0A4Q2D0T4_9AGAR</name>
<protein>
    <submittedName>
        <fullName evidence="2">Uncharacterized protein</fullName>
    </submittedName>
</protein>
<dbReference type="AlphaFoldDB" id="A0A4Q2D0T4"/>